<evidence type="ECO:0000313" key="3">
    <source>
        <dbReference type="EMBL" id="EQD71462.1"/>
    </source>
</evidence>
<sequence length="356" mass="36223">MRPVARNLAVVGIAVIAIGAGFVGGWYAHPSGSTSAGGTTSTLAVLAAGTLGANLPSFASSFANETPGVQAPLSAQLYEGSLAAATTLTVLGQPYDAFVSADYRIIPQHVEPTAASWEVVFATDPLVLAYDPSVPGLSGITTSNWASDIVQPGITLGTPNASADPLGYNVIFTIELQDSLDGARGAFYSHFYTGSIGGFAGPVTTVTKIVPETQAAAVLSTGTVDTYLIYRSYAIANRLAYVELSPHVDLAAYDPASVASDTAASTTIVSGTSTRVVSGAPVLFAATVPSTAPNVPLGIAFIAYLLSNQTSAAWTADGYSMIAPAWTDHPSAIPAALAGFAPDSLPVVPAYLAALY</sequence>
<dbReference type="Pfam" id="PF13531">
    <property type="entry name" value="SBP_bac_11"/>
    <property type="match status" value="1"/>
</dbReference>
<dbReference type="GO" id="GO:0030973">
    <property type="term" value="F:molybdate ion binding"/>
    <property type="evidence" value="ECO:0007669"/>
    <property type="project" value="TreeGrafter"/>
</dbReference>
<evidence type="ECO:0000256" key="2">
    <source>
        <dbReference type="SAM" id="Phobius"/>
    </source>
</evidence>
<dbReference type="AlphaFoldDB" id="T1BNP9"/>
<dbReference type="InterPro" id="IPR050682">
    <property type="entry name" value="ModA/WtpA"/>
</dbReference>
<protein>
    <submittedName>
        <fullName evidence="3">Extracellular solute-binding protein family 1</fullName>
    </submittedName>
</protein>
<name>T1BNP9_9ZZZZ</name>
<comment type="caution">
    <text evidence="3">The sequence shown here is derived from an EMBL/GenBank/DDBJ whole genome shotgun (WGS) entry which is preliminary data.</text>
</comment>
<accession>T1BNP9</accession>
<keyword evidence="2" id="KW-1133">Transmembrane helix</keyword>
<dbReference type="Gene3D" id="3.40.190.10">
    <property type="entry name" value="Periplasmic binding protein-like II"/>
    <property type="match status" value="2"/>
</dbReference>
<dbReference type="EMBL" id="AUZY01002781">
    <property type="protein sequence ID" value="EQD71462.1"/>
    <property type="molecule type" value="Genomic_DNA"/>
</dbReference>
<keyword evidence="2" id="KW-0472">Membrane</keyword>
<dbReference type="GO" id="GO:0015689">
    <property type="term" value="P:molybdate ion transport"/>
    <property type="evidence" value="ECO:0007669"/>
    <property type="project" value="TreeGrafter"/>
</dbReference>
<keyword evidence="2" id="KW-0812">Transmembrane</keyword>
<reference evidence="3" key="2">
    <citation type="journal article" date="2014" name="ISME J.">
        <title>Microbial stratification in low pH oxic and suboxic macroscopic growths along an acid mine drainage.</title>
        <authorList>
            <person name="Mendez-Garcia C."/>
            <person name="Mesa V."/>
            <person name="Sprenger R.R."/>
            <person name="Richter M."/>
            <person name="Diez M.S."/>
            <person name="Solano J."/>
            <person name="Bargiela R."/>
            <person name="Golyshina O.V."/>
            <person name="Manteca A."/>
            <person name="Ramos J.L."/>
            <person name="Gallego J.R."/>
            <person name="Llorente I."/>
            <person name="Martins Dos Santos V.A."/>
            <person name="Jensen O.N."/>
            <person name="Pelaez A.I."/>
            <person name="Sanchez J."/>
            <person name="Ferrer M."/>
        </authorList>
    </citation>
    <scope>NUCLEOTIDE SEQUENCE</scope>
</reference>
<gene>
    <name evidence="3" type="ORF">B1B_04446</name>
</gene>
<comment type="similarity">
    <text evidence="1">Belongs to the bacterial solute-binding protein 1 family. WtpA subfamily.</text>
</comment>
<dbReference type="PANTHER" id="PTHR30632">
    <property type="entry name" value="MOLYBDATE-BINDING PERIPLASMIC PROTEIN"/>
    <property type="match status" value="1"/>
</dbReference>
<organism evidence="3">
    <name type="scientific">mine drainage metagenome</name>
    <dbReference type="NCBI Taxonomy" id="410659"/>
    <lineage>
        <taxon>unclassified sequences</taxon>
        <taxon>metagenomes</taxon>
        <taxon>ecological metagenomes</taxon>
    </lineage>
</organism>
<dbReference type="SUPFAM" id="SSF53850">
    <property type="entry name" value="Periplasmic binding protein-like II"/>
    <property type="match status" value="1"/>
</dbReference>
<proteinExistence type="inferred from homology"/>
<reference evidence="3" key="1">
    <citation type="submission" date="2013-08" db="EMBL/GenBank/DDBJ databases">
        <authorList>
            <person name="Mendez C."/>
            <person name="Richter M."/>
            <person name="Ferrer M."/>
            <person name="Sanchez J."/>
        </authorList>
    </citation>
    <scope>NUCLEOTIDE SEQUENCE</scope>
</reference>
<evidence type="ECO:0000256" key="1">
    <source>
        <dbReference type="ARBA" id="ARBA00009438"/>
    </source>
</evidence>
<feature type="transmembrane region" description="Helical" evidence="2">
    <location>
        <begin position="7"/>
        <end position="28"/>
    </location>
</feature>
<dbReference type="PANTHER" id="PTHR30632:SF16">
    <property type="entry name" value="MOLYBDATE_TUNGSTATE-BINDING PROTEIN WTPA"/>
    <property type="match status" value="1"/>
</dbReference>